<evidence type="ECO:0000313" key="2">
    <source>
        <dbReference type="EMBL" id="EKE26553.1"/>
    </source>
</evidence>
<sequence>MRIEEIIIVDEFDNIIWYKNKSDILSEDIYRATWLWIENSDWEILLAQRSFSKKNDPWKWWPAVAWTVEKWESYESNIIKEAWEEIWLFDFEFEKLEIIRFYWQFNYFAQLFKTITEKQIEDFIIQESEIEQLKWIRRDVLIQELKKNPEKFVPAIDKAVKIT</sequence>
<comment type="caution">
    <text evidence="2">The sequence shown here is derived from an EMBL/GenBank/DDBJ whole genome shotgun (WGS) entry which is preliminary data.</text>
</comment>
<dbReference type="Pfam" id="PF00293">
    <property type="entry name" value="NUDIX"/>
    <property type="match status" value="1"/>
</dbReference>
<proteinExistence type="predicted"/>
<feature type="domain" description="Nudix hydrolase" evidence="1">
    <location>
        <begin position="28"/>
        <end position="158"/>
    </location>
</feature>
<accession>K2FUF7</accession>
<evidence type="ECO:0000259" key="1">
    <source>
        <dbReference type="PROSITE" id="PS51462"/>
    </source>
</evidence>
<dbReference type="SUPFAM" id="SSF55811">
    <property type="entry name" value="Nudix"/>
    <property type="match status" value="1"/>
</dbReference>
<name>K2FUF7_9BACT</name>
<dbReference type="Gene3D" id="3.90.79.10">
    <property type="entry name" value="Nucleoside Triphosphate Pyrophosphohydrolase"/>
    <property type="match status" value="1"/>
</dbReference>
<dbReference type="InterPro" id="IPR000086">
    <property type="entry name" value="NUDIX_hydrolase_dom"/>
</dbReference>
<gene>
    <name evidence="2" type="ORF">ACD_4C00243G0002</name>
</gene>
<dbReference type="InterPro" id="IPR015797">
    <property type="entry name" value="NUDIX_hydrolase-like_dom_sf"/>
</dbReference>
<protein>
    <recommendedName>
        <fullName evidence="1">Nudix hydrolase domain-containing protein</fullName>
    </recommendedName>
</protein>
<dbReference type="AlphaFoldDB" id="K2FUF7"/>
<dbReference type="EMBL" id="AMFJ01000759">
    <property type="protein sequence ID" value="EKE26553.1"/>
    <property type="molecule type" value="Genomic_DNA"/>
</dbReference>
<organism evidence="2">
    <name type="scientific">uncultured bacterium</name>
    <name type="common">gcode 4</name>
    <dbReference type="NCBI Taxonomy" id="1234023"/>
    <lineage>
        <taxon>Bacteria</taxon>
        <taxon>environmental samples</taxon>
    </lineage>
</organism>
<reference evidence="2" key="1">
    <citation type="journal article" date="2012" name="Science">
        <title>Fermentation, hydrogen, and sulfur metabolism in multiple uncultivated bacterial phyla.</title>
        <authorList>
            <person name="Wrighton K.C."/>
            <person name="Thomas B.C."/>
            <person name="Sharon I."/>
            <person name="Miller C.S."/>
            <person name="Castelle C.J."/>
            <person name="VerBerkmoes N.C."/>
            <person name="Wilkins M.J."/>
            <person name="Hettich R.L."/>
            <person name="Lipton M.S."/>
            <person name="Williams K.H."/>
            <person name="Long P.E."/>
            <person name="Banfield J.F."/>
        </authorList>
    </citation>
    <scope>NUCLEOTIDE SEQUENCE [LARGE SCALE GENOMIC DNA]</scope>
</reference>
<dbReference type="PROSITE" id="PS51462">
    <property type="entry name" value="NUDIX"/>
    <property type="match status" value="1"/>
</dbReference>